<dbReference type="InterPro" id="IPR000639">
    <property type="entry name" value="Epox_hydrolase-like"/>
</dbReference>
<dbReference type="SUPFAM" id="SSF53474">
    <property type="entry name" value="alpha/beta-Hydrolases"/>
    <property type="match status" value="1"/>
</dbReference>
<gene>
    <name evidence="4" type="ORF">PCAR00345_LOCUS10230</name>
</gene>
<comment type="similarity">
    <text evidence="1">Belongs to the AB hydrolase superfamily.</text>
</comment>
<reference evidence="4" key="1">
    <citation type="submission" date="2021-01" db="EMBL/GenBank/DDBJ databases">
        <authorList>
            <person name="Corre E."/>
            <person name="Pelletier E."/>
            <person name="Niang G."/>
            <person name="Scheremetjew M."/>
            <person name="Finn R."/>
            <person name="Kale V."/>
            <person name="Holt S."/>
            <person name="Cochrane G."/>
            <person name="Meng A."/>
            <person name="Brown T."/>
            <person name="Cohen L."/>
        </authorList>
    </citation>
    <scope>NUCLEOTIDE SEQUENCE</scope>
    <source>
        <strain evidence="4">CCMP645</strain>
    </source>
</reference>
<feature type="domain" description="AB hydrolase-1" evidence="3">
    <location>
        <begin position="74"/>
        <end position="306"/>
    </location>
</feature>
<dbReference type="EMBL" id="HBIZ01016506">
    <property type="protein sequence ID" value="CAE0757636.1"/>
    <property type="molecule type" value="Transcribed_RNA"/>
</dbReference>
<dbReference type="GO" id="GO:0016787">
    <property type="term" value="F:hydrolase activity"/>
    <property type="evidence" value="ECO:0007669"/>
    <property type="project" value="UniProtKB-KW"/>
</dbReference>
<dbReference type="PANTHER" id="PTHR46118">
    <property type="entry name" value="PROTEIN ABHD11"/>
    <property type="match status" value="1"/>
</dbReference>
<dbReference type="InterPro" id="IPR000073">
    <property type="entry name" value="AB_hydrolase_1"/>
</dbReference>
<accession>A0A7S4B887</accession>
<evidence type="ECO:0000313" key="4">
    <source>
        <dbReference type="EMBL" id="CAE0757636.1"/>
    </source>
</evidence>
<dbReference type="PRINTS" id="PR00111">
    <property type="entry name" value="ABHYDROLASE"/>
</dbReference>
<evidence type="ECO:0000256" key="2">
    <source>
        <dbReference type="ARBA" id="ARBA00022801"/>
    </source>
</evidence>
<evidence type="ECO:0000259" key="3">
    <source>
        <dbReference type="Pfam" id="PF00561"/>
    </source>
</evidence>
<dbReference type="PRINTS" id="PR00412">
    <property type="entry name" value="EPOXHYDRLASE"/>
</dbReference>
<evidence type="ECO:0000256" key="1">
    <source>
        <dbReference type="ARBA" id="ARBA00008645"/>
    </source>
</evidence>
<proteinExistence type="inferred from homology"/>
<keyword evidence="2" id="KW-0378">Hydrolase</keyword>
<dbReference type="Pfam" id="PF00561">
    <property type="entry name" value="Abhydrolase_1"/>
    <property type="match status" value="1"/>
</dbReference>
<organism evidence="4">
    <name type="scientific">Chrysotila carterae</name>
    <name type="common">Marine alga</name>
    <name type="synonym">Syracosphaera carterae</name>
    <dbReference type="NCBI Taxonomy" id="13221"/>
    <lineage>
        <taxon>Eukaryota</taxon>
        <taxon>Haptista</taxon>
        <taxon>Haptophyta</taxon>
        <taxon>Prymnesiophyceae</taxon>
        <taxon>Isochrysidales</taxon>
        <taxon>Isochrysidaceae</taxon>
        <taxon>Chrysotila</taxon>
    </lineage>
</organism>
<dbReference type="PANTHER" id="PTHR46118:SF4">
    <property type="entry name" value="PROTEIN ABHD11"/>
    <property type="match status" value="1"/>
</dbReference>
<sequence length="320" mass="35692">MMSPLCEVIRMRLLERIFSSHRCIDFQGCSLLTKQGAAGWASARGLASATANSSNSSVTLNMMRFDCPTKMNDPPLIILHGLFGSSSNFRSIAKKLSEQRSVYLPDLRNHGDSPWHADASPQAMANDVVKLMDNLELPRIALCGHSLGGKVAMLVALQHPERVARLCVVDIAPIKYTMEGNRSILEVLHAMSPESLSSRKAADAALIEASEKVSALKIQMVRQFLMQNLLVDQRRWRVNVEALLRDYPSMQDFIASPGSQADMPTFFIGGEKEGMLESSHFETCRRFFPNSKLHMMQTGHWVHAEQPAEFIRLLSDFCAE</sequence>
<dbReference type="Gene3D" id="3.40.50.1820">
    <property type="entry name" value="alpha/beta hydrolase"/>
    <property type="match status" value="1"/>
</dbReference>
<protein>
    <recommendedName>
        <fullName evidence="3">AB hydrolase-1 domain-containing protein</fullName>
    </recommendedName>
</protein>
<name>A0A7S4B887_CHRCT</name>
<dbReference type="InterPro" id="IPR029058">
    <property type="entry name" value="AB_hydrolase_fold"/>
</dbReference>
<dbReference type="AlphaFoldDB" id="A0A7S4B887"/>